<feature type="transmembrane region" description="Helical" evidence="1">
    <location>
        <begin position="12"/>
        <end position="32"/>
    </location>
</feature>
<dbReference type="RefSeq" id="WP_083365660.1">
    <property type="nucleotide sequence ID" value="NZ_FNTB01000001.1"/>
</dbReference>
<keyword evidence="1" id="KW-0472">Membrane</keyword>
<dbReference type="GO" id="GO:0051920">
    <property type="term" value="F:peroxiredoxin activity"/>
    <property type="evidence" value="ECO:0007669"/>
    <property type="project" value="InterPro"/>
</dbReference>
<dbReference type="EMBL" id="FNTB01000001">
    <property type="protein sequence ID" value="SEC44590.1"/>
    <property type="molecule type" value="Genomic_DNA"/>
</dbReference>
<dbReference type="PANTHER" id="PTHR33570:SF2">
    <property type="entry name" value="CARBOXYMUCONOLACTONE DECARBOXYLASE-LIKE DOMAIN-CONTAINING PROTEIN"/>
    <property type="match status" value="1"/>
</dbReference>
<proteinExistence type="predicted"/>
<keyword evidence="3" id="KW-0560">Oxidoreductase</keyword>
<dbReference type="AlphaFoldDB" id="A0A1H4SKH2"/>
<evidence type="ECO:0000259" key="2">
    <source>
        <dbReference type="Pfam" id="PF02627"/>
    </source>
</evidence>
<reference evidence="3 4" key="1">
    <citation type="submission" date="2016-10" db="EMBL/GenBank/DDBJ databases">
        <authorList>
            <person name="de Groot N.N."/>
        </authorList>
    </citation>
    <scope>NUCLEOTIDE SEQUENCE [LARGE SCALE GENOMIC DNA]</scope>
    <source>
        <strain evidence="3 4">MAR_2009_71</strain>
    </source>
</reference>
<evidence type="ECO:0000256" key="1">
    <source>
        <dbReference type="SAM" id="Phobius"/>
    </source>
</evidence>
<keyword evidence="1" id="KW-0812">Transmembrane</keyword>
<accession>A0A1H4SKH2</accession>
<feature type="domain" description="Carboxymuconolactone decarboxylase-like" evidence="2">
    <location>
        <begin position="164"/>
        <end position="234"/>
    </location>
</feature>
<dbReference type="InterPro" id="IPR029032">
    <property type="entry name" value="AhpD-like"/>
</dbReference>
<dbReference type="Proteomes" id="UP000183038">
    <property type="component" value="Unassembled WGS sequence"/>
</dbReference>
<protein>
    <submittedName>
        <fullName evidence="3">Uncharacterized conserved protein YurZ, alkylhydroperoxidase/carboxymuconolactone decarboxylase family</fullName>
    </submittedName>
</protein>
<sequence length="256" mass="28924">MKLKQLSTKPIIHLSNILTATVLFWVLFFIGFQSNAQELTLNNALTDKETSIIKIASYTAQGDLENLKVALHDGLDNKLTVNPIKEVLVHVYAYAGFPRSIRGLQTFLQVLDDRKEMGVIDEWGVESTPIPDTGEKYMRGKKILETLIGRPLDGPKPEYQEFSPEMDRFLKEHLFADIFERDVLTYKQRELVTISVIASLGALEPMLNSHLNLSLNVGWQPSQLHHFITTIERTASPEHAKTAKNVLARVLESVTD</sequence>
<dbReference type="InterPro" id="IPR052512">
    <property type="entry name" value="4CMD/NDH-1_regulator"/>
</dbReference>
<dbReference type="InterPro" id="IPR003779">
    <property type="entry name" value="CMD-like"/>
</dbReference>
<dbReference type="OrthoDB" id="9812754at2"/>
<feature type="domain" description="Carboxymuconolactone decarboxylase-like" evidence="2">
    <location>
        <begin position="38"/>
        <end position="103"/>
    </location>
</feature>
<evidence type="ECO:0000313" key="4">
    <source>
        <dbReference type="Proteomes" id="UP000183038"/>
    </source>
</evidence>
<keyword evidence="1" id="KW-1133">Transmembrane helix</keyword>
<dbReference type="PANTHER" id="PTHR33570">
    <property type="entry name" value="4-CARBOXYMUCONOLACTONE DECARBOXYLASE FAMILY PROTEIN"/>
    <property type="match status" value="1"/>
</dbReference>
<keyword evidence="3" id="KW-0575">Peroxidase</keyword>
<dbReference type="SUPFAM" id="SSF69118">
    <property type="entry name" value="AhpD-like"/>
    <property type="match status" value="1"/>
</dbReference>
<gene>
    <name evidence="3" type="ORF">SAMN05192540_3191</name>
</gene>
<name>A0A1H4SKH2_9FLAO</name>
<dbReference type="Gene3D" id="1.20.1290.10">
    <property type="entry name" value="AhpD-like"/>
    <property type="match status" value="1"/>
</dbReference>
<evidence type="ECO:0000313" key="3">
    <source>
        <dbReference type="EMBL" id="SEC44590.1"/>
    </source>
</evidence>
<organism evidence="3 4">
    <name type="scientific">Maribacter dokdonensis</name>
    <dbReference type="NCBI Taxonomy" id="320912"/>
    <lineage>
        <taxon>Bacteria</taxon>
        <taxon>Pseudomonadati</taxon>
        <taxon>Bacteroidota</taxon>
        <taxon>Flavobacteriia</taxon>
        <taxon>Flavobacteriales</taxon>
        <taxon>Flavobacteriaceae</taxon>
        <taxon>Maribacter</taxon>
    </lineage>
</organism>
<dbReference type="Pfam" id="PF02627">
    <property type="entry name" value="CMD"/>
    <property type="match status" value="2"/>
</dbReference>